<feature type="transmembrane region" description="Helical" evidence="8">
    <location>
        <begin position="403"/>
        <end position="421"/>
    </location>
</feature>
<gene>
    <name evidence="10" type="ORF">MNBD_NITROSPINAE03-1914</name>
</gene>
<feature type="transmembrane region" description="Helical" evidence="8">
    <location>
        <begin position="131"/>
        <end position="152"/>
    </location>
</feature>
<dbReference type="PANTHER" id="PTHR33908:SF11">
    <property type="entry name" value="MEMBRANE PROTEIN"/>
    <property type="match status" value="1"/>
</dbReference>
<evidence type="ECO:0000256" key="5">
    <source>
        <dbReference type="ARBA" id="ARBA00022692"/>
    </source>
</evidence>
<feature type="domain" description="ArnT-like N-terminal" evidence="9">
    <location>
        <begin position="132"/>
        <end position="274"/>
    </location>
</feature>
<comment type="subcellular location">
    <subcellularLocation>
        <location evidence="1">Cell membrane</location>
        <topology evidence="1">Multi-pass membrane protein</topology>
    </subcellularLocation>
</comment>
<evidence type="ECO:0000256" key="1">
    <source>
        <dbReference type="ARBA" id="ARBA00004651"/>
    </source>
</evidence>
<evidence type="ECO:0000256" key="8">
    <source>
        <dbReference type="SAM" id="Phobius"/>
    </source>
</evidence>
<feature type="transmembrane region" description="Helical" evidence="8">
    <location>
        <begin position="259"/>
        <end position="277"/>
    </location>
</feature>
<organism evidence="10">
    <name type="scientific">hydrothermal vent metagenome</name>
    <dbReference type="NCBI Taxonomy" id="652676"/>
    <lineage>
        <taxon>unclassified sequences</taxon>
        <taxon>metagenomes</taxon>
        <taxon>ecological metagenomes</taxon>
    </lineage>
</organism>
<dbReference type="Pfam" id="PF02366">
    <property type="entry name" value="PMT"/>
    <property type="match status" value="1"/>
</dbReference>
<dbReference type="PANTHER" id="PTHR33908">
    <property type="entry name" value="MANNOSYLTRANSFERASE YKCB-RELATED"/>
    <property type="match status" value="1"/>
</dbReference>
<dbReference type="InterPro" id="IPR050297">
    <property type="entry name" value="LipidA_mod_glycosyltrf_83"/>
</dbReference>
<feature type="transmembrane region" description="Helical" evidence="8">
    <location>
        <begin position="427"/>
        <end position="447"/>
    </location>
</feature>
<dbReference type="GO" id="GO:0016763">
    <property type="term" value="F:pentosyltransferase activity"/>
    <property type="evidence" value="ECO:0007669"/>
    <property type="project" value="TreeGrafter"/>
</dbReference>
<keyword evidence="2" id="KW-1003">Cell membrane</keyword>
<evidence type="ECO:0000256" key="4">
    <source>
        <dbReference type="ARBA" id="ARBA00022679"/>
    </source>
</evidence>
<dbReference type="GO" id="GO:0005886">
    <property type="term" value="C:plasma membrane"/>
    <property type="evidence" value="ECO:0007669"/>
    <property type="project" value="UniProtKB-SubCell"/>
</dbReference>
<evidence type="ECO:0000259" key="9">
    <source>
        <dbReference type="Pfam" id="PF02366"/>
    </source>
</evidence>
<keyword evidence="5 8" id="KW-0812">Transmembrane</keyword>
<evidence type="ECO:0000256" key="3">
    <source>
        <dbReference type="ARBA" id="ARBA00022676"/>
    </source>
</evidence>
<reference evidence="10" key="1">
    <citation type="submission" date="2018-06" db="EMBL/GenBank/DDBJ databases">
        <authorList>
            <person name="Zhirakovskaya E."/>
        </authorList>
    </citation>
    <scope>NUCLEOTIDE SEQUENCE</scope>
</reference>
<dbReference type="AlphaFoldDB" id="A0A3B1BWL0"/>
<keyword evidence="6 8" id="KW-1133">Transmembrane helix</keyword>
<accession>A0A3B1BWL0</accession>
<name>A0A3B1BWL0_9ZZZZ</name>
<feature type="transmembrane region" description="Helical" evidence="8">
    <location>
        <begin position="12"/>
        <end position="33"/>
    </location>
</feature>
<dbReference type="GO" id="GO:0006493">
    <property type="term" value="P:protein O-linked glycosylation"/>
    <property type="evidence" value="ECO:0007669"/>
    <property type="project" value="InterPro"/>
</dbReference>
<protein>
    <recommendedName>
        <fullName evidence="9">ArnT-like N-terminal domain-containing protein</fullName>
    </recommendedName>
</protein>
<keyword evidence="4" id="KW-0808">Transferase</keyword>
<feature type="transmembrane region" description="Helical" evidence="8">
    <location>
        <begin position="217"/>
        <end position="247"/>
    </location>
</feature>
<evidence type="ECO:0000256" key="6">
    <source>
        <dbReference type="ARBA" id="ARBA00022989"/>
    </source>
</evidence>
<dbReference type="InterPro" id="IPR003342">
    <property type="entry name" value="ArnT-like_N"/>
</dbReference>
<evidence type="ECO:0000256" key="2">
    <source>
        <dbReference type="ARBA" id="ARBA00022475"/>
    </source>
</evidence>
<proteinExistence type="predicted"/>
<evidence type="ECO:0000256" key="7">
    <source>
        <dbReference type="ARBA" id="ARBA00023136"/>
    </source>
</evidence>
<feature type="transmembrane region" description="Helical" evidence="8">
    <location>
        <begin position="374"/>
        <end position="391"/>
    </location>
</feature>
<dbReference type="GO" id="GO:0008610">
    <property type="term" value="P:lipid biosynthetic process"/>
    <property type="evidence" value="ECO:0007669"/>
    <property type="project" value="UniProtKB-ARBA"/>
</dbReference>
<feature type="transmembrane region" description="Helical" evidence="8">
    <location>
        <begin position="188"/>
        <end position="205"/>
    </location>
</feature>
<keyword evidence="7 8" id="KW-0472">Membrane</keyword>
<dbReference type="GO" id="GO:0000030">
    <property type="term" value="F:mannosyltransferase activity"/>
    <property type="evidence" value="ECO:0007669"/>
    <property type="project" value="InterPro"/>
</dbReference>
<evidence type="ECO:0000313" key="10">
    <source>
        <dbReference type="EMBL" id="VAX15070.1"/>
    </source>
</evidence>
<keyword evidence="3" id="KW-0328">Glycosyltransferase</keyword>
<dbReference type="EMBL" id="UOGB01000002">
    <property type="protein sequence ID" value="VAX15070.1"/>
    <property type="molecule type" value="Genomic_DNA"/>
</dbReference>
<sequence>MSRFNLSFFPTSRALGLLALFVLTALLSGWILFSNVTKTSFHGDEPGWISEGFYYVDLLKKKDFDREKWLNRQARGWGAFNLPLGKYIIGVPVTIYSSRHWDGKKYYGFYQWNGGGYIEQKRRGNVPPDEILFTARRVTAFFGALTVGIVFILGYLTYNVWVGVIASSLLMFNGLFIETSTRAMIDIFYNFFMILFCIVAVWFLKSSTRWRALISSALFGVVVGLSCSVKLTGIIIGAILFGLLSAYKMYVENKSRSDAANWALVAMISSLVVIYALNPLFWVSFGKIDAGALVKESGPLYTEVVREGIRKDEMYARYPQFANITKPFDFFNMFFRWKNNNKWQTVWNKGKMWKQSKAIEFNNDFLFKRSTFRFQWIFFFFGFAIFAIKIIKSIRQGQVSPLGVTLFFFLVNYFFLLFTLGVNWGRWYMAIIISGDIIASAGIYEAVIWTGRKIIRRPA</sequence>